<dbReference type="PANTHER" id="PTHR24095">
    <property type="entry name" value="ACETYL-COENZYME A SYNTHETASE"/>
    <property type="match status" value="1"/>
</dbReference>
<evidence type="ECO:0000259" key="7">
    <source>
        <dbReference type="Pfam" id="PF00501"/>
    </source>
</evidence>
<proteinExistence type="inferred from homology"/>
<feature type="domain" description="Acetyl-coenzyme A synthetase N-terminal" evidence="9">
    <location>
        <begin position="31"/>
        <end position="88"/>
    </location>
</feature>
<dbReference type="EMBL" id="QLUW01000002">
    <property type="protein sequence ID" value="RAP75937.1"/>
    <property type="molecule type" value="Genomic_DNA"/>
</dbReference>
<dbReference type="AlphaFoldDB" id="A0A328TZG3"/>
<protein>
    <recommendedName>
        <fullName evidence="2">acetate--CoA ligase</fullName>
        <ecNumber evidence="2">6.2.1.1</ecNumber>
    </recommendedName>
</protein>
<evidence type="ECO:0000259" key="8">
    <source>
        <dbReference type="Pfam" id="PF13193"/>
    </source>
</evidence>
<sequence length="658" mass="72494">MGLKPVWRPTKADMANTRLFRLMQQHGFDDYDAFYQMSIGDIAWFWEAVVQDMGIAWFRRYSQTVDLSAGIRWPSWFAGGRINAAYNAVDKWLKDPAVSRRTALIWEGEDGTSRSYTYRELAVQVDRAAYGLLRLGIRKGDRVAVYMPMIPETVMAMLAAAKLGAISVPVYSGYGADAAAKRLTGAGCKLVVTVDGFYRRGKPVLMKEEADHAVDASGCVTKVVVVRRLGCPISWRSEKDVDWAELTRSASRESPVAYPLRSSDPLMLLYTSGTTGAPKGIVHSHSGFPIKAAFDAGYAMDVRPGDVMLWITDMGWMMGPFLMYGTLLNAATMVLYEGAPDYPGPDCIFRQVQKHGVTHLGISPTLIRSLMKHGEACYRDCDLSSLRVIGSTGEPWNPEPWMWLFRDVGKERVPIVNYSGGTEISGGILGNVLLKPIAPAGFNSAIPGMHAEVYSAEGKPVRGEVGELVLKSPWLGMAGGFWQEPERYERTYWSRWPDIWVHGDWVQLDENGYWTITGRSDDTLNVAGKRLGPAELESLLVGHPQVVEAAVIGVPDEAKGEAAVCFVVPGNRQLPDEAASAAFVAELFKWIADRLGKAFKPNAIHLVQALPRTRNAKVMRRVIRAAYLAVDPGDLSALENPEAVDEIRSLAMRGNLGS</sequence>
<evidence type="ECO:0000313" key="11">
    <source>
        <dbReference type="Proteomes" id="UP000249260"/>
    </source>
</evidence>
<keyword evidence="5" id="KW-0067">ATP-binding</keyword>
<keyword evidence="3" id="KW-0436">Ligase</keyword>
<dbReference type="PANTHER" id="PTHR24095:SF14">
    <property type="entry name" value="ACETYL-COENZYME A SYNTHETASE 1"/>
    <property type="match status" value="1"/>
</dbReference>
<dbReference type="Gene3D" id="3.30.300.30">
    <property type="match status" value="1"/>
</dbReference>
<dbReference type="InterPro" id="IPR000873">
    <property type="entry name" value="AMP-dep_synth/lig_dom"/>
</dbReference>
<dbReference type="InterPro" id="IPR025110">
    <property type="entry name" value="AMP-bd_C"/>
</dbReference>
<organism evidence="10 11">
    <name type="scientific">Paenibacillus montanisoli</name>
    <dbReference type="NCBI Taxonomy" id="2081970"/>
    <lineage>
        <taxon>Bacteria</taxon>
        <taxon>Bacillati</taxon>
        <taxon>Bacillota</taxon>
        <taxon>Bacilli</taxon>
        <taxon>Bacillales</taxon>
        <taxon>Paenibacillaceae</taxon>
        <taxon>Paenibacillus</taxon>
    </lineage>
</organism>
<dbReference type="RefSeq" id="WP_112882162.1">
    <property type="nucleotide sequence ID" value="NZ_QLUW01000002.1"/>
</dbReference>
<feature type="domain" description="AMP-binding enzyme C-terminal" evidence="8">
    <location>
        <begin position="535"/>
        <end position="617"/>
    </location>
</feature>
<evidence type="ECO:0000259" key="9">
    <source>
        <dbReference type="Pfam" id="PF16177"/>
    </source>
</evidence>
<evidence type="ECO:0000313" key="10">
    <source>
        <dbReference type="EMBL" id="RAP75937.1"/>
    </source>
</evidence>
<dbReference type="SUPFAM" id="SSF56801">
    <property type="entry name" value="Acetyl-CoA synthetase-like"/>
    <property type="match status" value="1"/>
</dbReference>
<evidence type="ECO:0000256" key="6">
    <source>
        <dbReference type="ARBA" id="ARBA00022990"/>
    </source>
</evidence>
<dbReference type="OrthoDB" id="9757771at2"/>
<dbReference type="InterPro" id="IPR032387">
    <property type="entry name" value="ACAS_N"/>
</dbReference>
<reference evidence="10 11" key="1">
    <citation type="submission" date="2018-06" db="EMBL/GenBank/DDBJ databases">
        <title>Paenibacillus montanisoli sp. nov., isolated from mountain area soil.</title>
        <authorList>
            <person name="Wu M."/>
        </authorList>
    </citation>
    <scope>NUCLEOTIDE SEQUENCE [LARGE SCALE GENOMIC DNA]</scope>
    <source>
        <strain evidence="10 11">RA17</strain>
    </source>
</reference>
<dbReference type="GO" id="GO:0006085">
    <property type="term" value="P:acetyl-CoA biosynthetic process"/>
    <property type="evidence" value="ECO:0007669"/>
    <property type="project" value="TreeGrafter"/>
</dbReference>
<dbReference type="InterPro" id="IPR042099">
    <property type="entry name" value="ANL_N_sf"/>
</dbReference>
<keyword evidence="11" id="KW-1185">Reference proteome</keyword>
<dbReference type="PROSITE" id="PS00455">
    <property type="entry name" value="AMP_BINDING"/>
    <property type="match status" value="1"/>
</dbReference>
<dbReference type="Pfam" id="PF00501">
    <property type="entry name" value="AMP-binding"/>
    <property type="match status" value="1"/>
</dbReference>
<accession>A0A328TZG3</accession>
<dbReference type="GO" id="GO:0003987">
    <property type="term" value="F:acetate-CoA ligase activity"/>
    <property type="evidence" value="ECO:0007669"/>
    <property type="project" value="UniProtKB-EC"/>
</dbReference>
<dbReference type="GO" id="GO:0005524">
    <property type="term" value="F:ATP binding"/>
    <property type="evidence" value="ECO:0007669"/>
    <property type="project" value="UniProtKB-KW"/>
</dbReference>
<dbReference type="InterPro" id="IPR045851">
    <property type="entry name" value="AMP-bd_C_sf"/>
</dbReference>
<keyword evidence="6" id="KW-0007">Acetylation</keyword>
<evidence type="ECO:0000256" key="3">
    <source>
        <dbReference type="ARBA" id="ARBA00022598"/>
    </source>
</evidence>
<comment type="caution">
    <text evidence="10">The sequence shown here is derived from an EMBL/GenBank/DDBJ whole genome shotgun (WGS) entry which is preliminary data.</text>
</comment>
<dbReference type="Pfam" id="PF13193">
    <property type="entry name" value="AMP-binding_C"/>
    <property type="match status" value="1"/>
</dbReference>
<gene>
    <name evidence="10" type="ORF">DL346_10930</name>
</gene>
<evidence type="ECO:0000256" key="2">
    <source>
        <dbReference type="ARBA" id="ARBA00013275"/>
    </source>
</evidence>
<evidence type="ECO:0000256" key="4">
    <source>
        <dbReference type="ARBA" id="ARBA00022741"/>
    </source>
</evidence>
<evidence type="ECO:0000256" key="5">
    <source>
        <dbReference type="ARBA" id="ARBA00022840"/>
    </source>
</evidence>
<dbReference type="Proteomes" id="UP000249260">
    <property type="component" value="Unassembled WGS sequence"/>
</dbReference>
<dbReference type="InterPro" id="IPR020845">
    <property type="entry name" value="AMP-binding_CS"/>
</dbReference>
<feature type="domain" description="AMP-dependent synthetase/ligase" evidence="7">
    <location>
        <begin position="100"/>
        <end position="482"/>
    </location>
</feature>
<comment type="similarity">
    <text evidence="1">Belongs to the ATP-dependent AMP-binding enzyme family.</text>
</comment>
<evidence type="ECO:0000256" key="1">
    <source>
        <dbReference type="ARBA" id="ARBA00006432"/>
    </source>
</evidence>
<name>A0A328TZG3_9BACL</name>
<dbReference type="Gene3D" id="3.40.50.12780">
    <property type="entry name" value="N-terminal domain of ligase-like"/>
    <property type="match status" value="1"/>
</dbReference>
<keyword evidence="4" id="KW-0547">Nucleotide-binding</keyword>
<dbReference type="EC" id="6.2.1.1" evidence="2"/>
<dbReference type="Pfam" id="PF16177">
    <property type="entry name" value="ACAS_N"/>
    <property type="match status" value="1"/>
</dbReference>